<dbReference type="SUPFAM" id="SSF56784">
    <property type="entry name" value="HAD-like"/>
    <property type="match status" value="1"/>
</dbReference>
<protein>
    <recommendedName>
        <fullName evidence="14">D,D-heptose 1,7-bisphosphate phosphatase</fullName>
        <ecNumber evidence="14">3.1.3.-</ecNumber>
    </recommendedName>
</protein>
<name>A0A420X0D7_9GAMM</name>
<feature type="site" description="Contributes to substrate recognition" evidence="16">
    <location>
        <position position="102"/>
    </location>
</feature>
<evidence type="ECO:0000256" key="14">
    <source>
        <dbReference type="PIRNR" id="PIRNR004682"/>
    </source>
</evidence>
<evidence type="ECO:0000256" key="8">
    <source>
        <dbReference type="ARBA" id="ARBA00022723"/>
    </source>
</evidence>
<dbReference type="Proteomes" id="UP000281975">
    <property type="component" value="Unassembled WGS sequence"/>
</dbReference>
<comment type="subunit">
    <text evidence="6">Monomer.</text>
</comment>
<evidence type="ECO:0000256" key="6">
    <source>
        <dbReference type="ARBA" id="ARBA00011245"/>
    </source>
</evidence>
<keyword evidence="11 17" id="KW-0460">Magnesium</keyword>
<feature type="binding site" evidence="17">
    <location>
        <position position="9"/>
    </location>
    <ligand>
        <name>Mg(2+)</name>
        <dbReference type="ChEBI" id="CHEBI:18420"/>
    </ligand>
</feature>
<dbReference type="InterPro" id="IPR006543">
    <property type="entry name" value="Histidinol-phos"/>
</dbReference>
<dbReference type="InterPro" id="IPR023214">
    <property type="entry name" value="HAD_sf"/>
</dbReference>
<feature type="binding site" evidence="17">
    <location>
        <position position="11"/>
    </location>
    <ligand>
        <name>Mg(2+)</name>
        <dbReference type="ChEBI" id="CHEBI:18420"/>
    </ligand>
</feature>
<dbReference type="GO" id="GO:0005975">
    <property type="term" value="P:carbohydrate metabolic process"/>
    <property type="evidence" value="ECO:0007669"/>
    <property type="project" value="InterPro"/>
</dbReference>
<dbReference type="NCBIfam" id="NF006506">
    <property type="entry name" value="PRK08942.1"/>
    <property type="match status" value="1"/>
</dbReference>
<evidence type="ECO:0000256" key="1">
    <source>
        <dbReference type="ARBA" id="ARBA00001226"/>
    </source>
</evidence>
<keyword evidence="8 17" id="KW-0479">Metal-binding</keyword>
<dbReference type="PIRSF" id="PIRSF004682">
    <property type="entry name" value="GmhB"/>
    <property type="match status" value="1"/>
</dbReference>
<keyword evidence="19" id="KW-1185">Reference proteome</keyword>
<keyword evidence="10 17" id="KW-0862">Zinc</keyword>
<dbReference type="CDD" id="cd07503">
    <property type="entry name" value="HAD_HisB-N"/>
    <property type="match status" value="1"/>
</dbReference>
<evidence type="ECO:0000256" key="16">
    <source>
        <dbReference type="PIRSR" id="PIRSR004682-3"/>
    </source>
</evidence>
<feature type="binding site" evidence="17">
    <location>
        <position position="91"/>
    </location>
    <ligand>
        <name>Zn(2+)</name>
        <dbReference type="ChEBI" id="CHEBI:29105"/>
    </ligand>
</feature>
<gene>
    <name evidence="18" type="ORF">C7446_0129</name>
</gene>
<dbReference type="Pfam" id="PF13242">
    <property type="entry name" value="Hydrolase_like"/>
    <property type="match status" value="1"/>
</dbReference>
<comment type="cofactor">
    <cofactor evidence="2 17">
        <name>Mg(2+)</name>
        <dbReference type="ChEBI" id="CHEBI:18420"/>
    </cofactor>
</comment>
<dbReference type="GO" id="GO:0046872">
    <property type="term" value="F:metal ion binding"/>
    <property type="evidence" value="ECO:0007669"/>
    <property type="project" value="UniProtKB-KW"/>
</dbReference>
<dbReference type="OrthoDB" id="9781367at2"/>
<evidence type="ECO:0000256" key="13">
    <source>
        <dbReference type="ARBA" id="ARBA00061616"/>
    </source>
</evidence>
<evidence type="ECO:0000256" key="10">
    <source>
        <dbReference type="ARBA" id="ARBA00022833"/>
    </source>
</evidence>
<dbReference type="NCBIfam" id="TIGR01656">
    <property type="entry name" value="Histidinol-ppas"/>
    <property type="match status" value="1"/>
</dbReference>
<dbReference type="GO" id="GO:0034200">
    <property type="term" value="F:D-glycero-beta-D-manno-heptose 1,7-bisphosphate 7-phosphatase activity"/>
    <property type="evidence" value="ECO:0007669"/>
    <property type="project" value="UniProtKB-EC"/>
</dbReference>
<evidence type="ECO:0000313" key="18">
    <source>
        <dbReference type="EMBL" id="RKR07318.1"/>
    </source>
</evidence>
<proteinExistence type="inferred from homology"/>
<comment type="similarity">
    <text evidence="13 14">Belongs to the gmhB family.</text>
</comment>
<feature type="binding site" evidence="17">
    <location>
        <position position="93"/>
    </location>
    <ligand>
        <name>Zn(2+)</name>
        <dbReference type="ChEBI" id="CHEBI:29105"/>
    </ligand>
</feature>
<sequence>MSEGLVILDRDGVINEDSEEFIRSPEQWIAMPQALEAIALLHRGDWQIAVATNQSGIARGYFDESVLTAMHDKMRHEVRRYGGELAHVAWCPHGPDDASDSRKPRPGMLFEIREALGLASLDGAWMVGDSLRDLQAGRSAGCRVALVLTGKGRITLGDLDQVERPEDVVVADSLLDFARRLLAGELRSVTP</sequence>
<dbReference type="RefSeq" id="WP_121170288.1">
    <property type="nucleotide sequence ID" value="NZ_RBIN01000001.1"/>
</dbReference>
<dbReference type="InterPro" id="IPR036412">
    <property type="entry name" value="HAD-like_sf"/>
</dbReference>
<keyword evidence="12 14" id="KW-0119">Carbohydrate metabolism</keyword>
<comment type="caution">
    <text evidence="18">The sequence shown here is derived from an EMBL/GenBank/DDBJ whole genome shotgun (WGS) entry which is preliminary data.</text>
</comment>
<feature type="active site" description="Nucleophile" evidence="15">
    <location>
        <position position="11"/>
    </location>
</feature>
<dbReference type="FunFam" id="3.40.50.1000:FF:000168">
    <property type="entry name" value="D,D-heptose 1,7-bisphosphate phosphatase"/>
    <property type="match status" value="1"/>
</dbReference>
<dbReference type="EC" id="3.1.3.-" evidence="14"/>
<feature type="site" description="Stabilizes the phosphoryl group" evidence="16">
    <location>
        <position position="52"/>
    </location>
</feature>
<feature type="binding site" evidence="17">
    <location>
        <position position="129"/>
    </location>
    <ligand>
        <name>Mg(2+)</name>
        <dbReference type="ChEBI" id="CHEBI:18420"/>
    </ligand>
</feature>
<keyword evidence="9 14" id="KW-0378">Hydrolase</keyword>
<dbReference type="GO" id="GO:0005737">
    <property type="term" value="C:cytoplasm"/>
    <property type="evidence" value="ECO:0007669"/>
    <property type="project" value="UniProtKB-SubCell"/>
</dbReference>
<dbReference type="AlphaFoldDB" id="A0A420X0D7"/>
<feature type="site" description="Stabilizes the phosphoryl group" evidence="16">
    <location>
        <position position="103"/>
    </location>
</feature>
<evidence type="ECO:0000256" key="17">
    <source>
        <dbReference type="PIRSR" id="PIRSR004682-4"/>
    </source>
</evidence>
<feature type="active site" description="Nucleophile" evidence="15">
    <location>
        <position position="9"/>
    </location>
</feature>
<dbReference type="Gene3D" id="3.40.50.1000">
    <property type="entry name" value="HAD superfamily/HAD-like"/>
    <property type="match status" value="1"/>
</dbReference>
<comment type="catalytic activity">
    <reaction evidence="1">
        <text>D-glycero-beta-D-manno-heptose 1,7-bisphosphate + H2O = D-glycero-beta-D-manno-heptose 1-phosphate + phosphate</text>
        <dbReference type="Rhea" id="RHEA:28518"/>
        <dbReference type="ChEBI" id="CHEBI:15377"/>
        <dbReference type="ChEBI" id="CHEBI:43474"/>
        <dbReference type="ChEBI" id="CHEBI:60208"/>
        <dbReference type="ChEBI" id="CHEBI:61593"/>
        <dbReference type="EC" id="3.1.3.82"/>
    </reaction>
</comment>
<evidence type="ECO:0000256" key="4">
    <source>
        <dbReference type="ARBA" id="ARBA00004496"/>
    </source>
</evidence>
<accession>A0A420X0D7</accession>
<evidence type="ECO:0000256" key="5">
    <source>
        <dbReference type="ARBA" id="ARBA00004708"/>
    </source>
</evidence>
<keyword evidence="7 14" id="KW-0963">Cytoplasm</keyword>
<evidence type="ECO:0000256" key="3">
    <source>
        <dbReference type="ARBA" id="ARBA00001947"/>
    </source>
</evidence>
<evidence type="ECO:0000256" key="7">
    <source>
        <dbReference type="ARBA" id="ARBA00022490"/>
    </source>
</evidence>
<comment type="pathway">
    <text evidence="5">Nucleotide-sugar biosynthesis; ADP-L-glycero-beta-D-manno-heptose biosynthesis; ADP-L-glycero-beta-D-manno-heptose from D-glycero-beta-D-manno-heptose 7-phosphate: step 2/4.</text>
</comment>
<evidence type="ECO:0000256" key="12">
    <source>
        <dbReference type="ARBA" id="ARBA00023277"/>
    </source>
</evidence>
<organism evidence="18 19">
    <name type="scientific">Kushneria sinocarnis</name>
    <dbReference type="NCBI Taxonomy" id="595502"/>
    <lineage>
        <taxon>Bacteria</taxon>
        <taxon>Pseudomonadati</taxon>
        <taxon>Pseudomonadota</taxon>
        <taxon>Gammaproteobacteria</taxon>
        <taxon>Oceanospirillales</taxon>
        <taxon>Halomonadaceae</taxon>
        <taxon>Kushneria</taxon>
    </lineage>
</organism>
<dbReference type="InterPro" id="IPR006549">
    <property type="entry name" value="HAD-SF_hydro_IIIA"/>
</dbReference>
<dbReference type="NCBIfam" id="TIGR01662">
    <property type="entry name" value="HAD-SF-IIIA"/>
    <property type="match status" value="1"/>
</dbReference>
<dbReference type="InterPro" id="IPR004446">
    <property type="entry name" value="Heptose_bisP_phosphatase"/>
</dbReference>
<evidence type="ECO:0000256" key="9">
    <source>
        <dbReference type="ARBA" id="ARBA00022801"/>
    </source>
</evidence>
<evidence type="ECO:0000313" key="19">
    <source>
        <dbReference type="Proteomes" id="UP000281975"/>
    </source>
</evidence>
<dbReference type="PANTHER" id="PTHR42891">
    <property type="entry name" value="D-GLYCERO-BETA-D-MANNO-HEPTOSE-1,7-BISPHOSPHATE 7-PHOSPHATASE"/>
    <property type="match status" value="1"/>
</dbReference>
<evidence type="ECO:0000256" key="2">
    <source>
        <dbReference type="ARBA" id="ARBA00001946"/>
    </source>
</evidence>
<comment type="subcellular location">
    <subcellularLocation>
        <location evidence="4 14">Cytoplasm</location>
    </subcellularLocation>
</comment>
<dbReference type="PANTHER" id="PTHR42891:SF1">
    <property type="entry name" value="D-GLYCERO-BETA-D-MANNO-HEPTOSE-1,7-BISPHOSPHATE 7-PHOSPHATASE"/>
    <property type="match status" value="1"/>
</dbReference>
<dbReference type="EMBL" id="RBIN01000001">
    <property type="protein sequence ID" value="RKR07318.1"/>
    <property type="molecule type" value="Genomic_DNA"/>
</dbReference>
<comment type="cofactor">
    <cofactor evidence="3 17">
        <name>Zn(2+)</name>
        <dbReference type="ChEBI" id="CHEBI:29105"/>
    </cofactor>
</comment>
<evidence type="ECO:0000256" key="15">
    <source>
        <dbReference type="PIRSR" id="PIRSR004682-1"/>
    </source>
</evidence>
<reference evidence="18 19" key="1">
    <citation type="submission" date="2018-10" db="EMBL/GenBank/DDBJ databases">
        <title>Genomic Encyclopedia of Type Strains, Phase IV (KMG-IV): sequencing the most valuable type-strain genomes for metagenomic binning, comparative biology and taxonomic classification.</title>
        <authorList>
            <person name="Goeker M."/>
        </authorList>
    </citation>
    <scope>NUCLEOTIDE SEQUENCE [LARGE SCALE GENOMIC DNA]</scope>
    <source>
        <strain evidence="18 19">DSM 23229</strain>
    </source>
</reference>
<evidence type="ECO:0000256" key="11">
    <source>
        <dbReference type="ARBA" id="ARBA00022842"/>
    </source>
</evidence>